<evidence type="ECO:0000313" key="2">
    <source>
        <dbReference type="Proteomes" id="UP000187203"/>
    </source>
</evidence>
<reference evidence="2" key="1">
    <citation type="submission" date="2013-09" db="EMBL/GenBank/DDBJ databases">
        <title>Corchorus olitorius genome sequencing.</title>
        <authorList>
            <person name="Alam M."/>
            <person name="Haque M.S."/>
            <person name="Islam M.S."/>
            <person name="Emdad E.M."/>
            <person name="Islam M.M."/>
            <person name="Ahmed B."/>
            <person name="Halim A."/>
            <person name="Hossen Q.M.M."/>
            <person name="Hossain M.Z."/>
            <person name="Ahmed R."/>
            <person name="Khan M.M."/>
            <person name="Islam R."/>
            <person name="Rashid M.M."/>
            <person name="Khan S.A."/>
            <person name="Rahman M.S."/>
            <person name="Alam M."/>
            <person name="Yahiya A.S."/>
            <person name="Khan M.S."/>
            <person name="Azam M.S."/>
            <person name="Haque T."/>
            <person name="Lashkar M.Z.H."/>
            <person name="Akhand A.I."/>
            <person name="Morshed G."/>
            <person name="Roy S."/>
            <person name="Uddin K.S."/>
            <person name="Rabeya T."/>
            <person name="Hossain A.S."/>
            <person name="Chowdhury A."/>
            <person name="Snigdha A.R."/>
            <person name="Mortoza M.S."/>
            <person name="Matin S.A."/>
            <person name="Hoque S.M.E."/>
            <person name="Islam M.K."/>
            <person name="Roy D.K."/>
            <person name="Haider R."/>
            <person name="Moosa M.M."/>
            <person name="Elias S.M."/>
            <person name="Hasan A.M."/>
            <person name="Jahan S."/>
            <person name="Shafiuddin M."/>
            <person name="Mahmood N."/>
            <person name="Shommy N.S."/>
        </authorList>
    </citation>
    <scope>NUCLEOTIDE SEQUENCE [LARGE SCALE GENOMIC DNA]</scope>
    <source>
        <strain evidence="2">cv. O-4</strain>
    </source>
</reference>
<protein>
    <submittedName>
        <fullName evidence="1">Auxin-induced protein 5NG4</fullName>
    </submittedName>
</protein>
<keyword evidence="2" id="KW-1185">Reference proteome</keyword>
<evidence type="ECO:0000313" key="1">
    <source>
        <dbReference type="EMBL" id="OMO98260.1"/>
    </source>
</evidence>
<dbReference type="OrthoDB" id="1728340at2759"/>
<proteinExistence type="predicted"/>
<dbReference type="AlphaFoldDB" id="A0A1R3JTZ2"/>
<sequence length="99" mass="11129">MIGLQFMYAAVALYTRVALFKGMSTRVFVFYRQGIATLVFAPMAFASVSQVLFGVERFYLDFTGFSSRIHYAILQALALEDDIPDTVDETLLDEEGLAR</sequence>
<organism evidence="1 2">
    <name type="scientific">Corchorus olitorius</name>
    <dbReference type="NCBI Taxonomy" id="93759"/>
    <lineage>
        <taxon>Eukaryota</taxon>
        <taxon>Viridiplantae</taxon>
        <taxon>Streptophyta</taxon>
        <taxon>Embryophyta</taxon>
        <taxon>Tracheophyta</taxon>
        <taxon>Spermatophyta</taxon>
        <taxon>Magnoliopsida</taxon>
        <taxon>eudicotyledons</taxon>
        <taxon>Gunneridae</taxon>
        <taxon>Pentapetalae</taxon>
        <taxon>rosids</taxon>
        <taxon>malvids</taxon>
        <taxon>Malvales</taxon>
        <taxon>Malvaceae</taxon>
        <taxon>Grewioideae</taxon>
        <taxon>Apeibeae</taxon>
        <taxon>Corchorus</taxon>
    </lineage>
</organism>
<dbReference type="EMBL" id="AWUE01015361">
    <property type="protein sequence ID" value="OMO98260.1"/>
    <property type="molecule type" value="Genomic_DNA"/>
</dbReference>
<accession>A0A1R3JTZ2</accession>
<dbReference type="Proteomes" id="UP000187203">
    <property type="component" value="Unassembled WGS sequence"/>
</dbReference>
<comment type="caution">
    <text evidence="1">The sequence shown here is derived from an EMBL/GenBank/DDBJ whole genome shotgun (WGS) entry which is preliminary data.</text>
</comment>
<gene>
    <name evidence="1" type="ORF">COLO4_14044</name>
</gene>
<name>A0A1R3JTZ2_9ROSI</name>